<accession>A0A1M6UJP5</accession>
<feature type="domain" description="NAD(P)-binding" evidence="1">
    <location>
        <begin position="6"/>
        <end position="143"/>
    </location>
</feature>
<dbReference type="SUPFAM" id="SSF51735">
    <property type="entry name" value="NAD(P)-binding Rossmann-fold domains"/>
    <property type="match status" value="1"/>
</dbReference>
<dbReference type="PANTHER" id="PTHR47129">
    <property type="entry name" value="QUINONE OXIDOREDUCTASE 2"/>
    <property type="match status" value="1"/>
</dbReference>
<dbReference type="STRING" id="1848.SAMN05443637_110118"/>
<gene>
    <name evidence="2" type="ORF">SAMN05443637_110118</name>
</gene>
<organism evidence="2 3">
    <name type="scientific">Pseudonocardia thermophila</name>
    <dbReference type="NCBI Taxonomy" id="1848"/>
    <lineage>
        <taxon>Bacteria</taxon>
        <taxon>Bacillati</taxon>
        <taxon>Actinomycetota</taxon>
        <taxon>Actinomycetes</taxon>
        <taxon>Pseudonocardiales</taxon>
        <taxon>Pseudonocardiaceae</taxon>
        <taxon>Pseudonocardia</taxon>
    </lineage>
</organism>
<reference evidence="2 3" key="1">
    <citation type="submission" date="2016-11" db="EMBL/GenBank/DDBJ databases">
        <authorList>
            <person name="Jaros S."/>
            <person name="Januszkiewicz K."/>
            <person name="Wedrychowicz H."/>
        </authorList>
    </citation>
    <scope>NUCLEOTIDE SEQUENCE [LARGE SCALE GENOMIC DNA]</scope>
    <source>
        <strain evidence="2 3">DSM 43832</strain>
    </source>
</reference>
<evidence type="ECO:0000259" key="1">
    <source>
        <dbReference type="Pfam" id="PF13460"/>
    </source>
</evidence>
<sequence>MITVTGATGNLGGATIAALLETVPASELTAVVRNPAKAADLAAKGVTVRRGDYDDPDSLRAAFAGTDTLLLVSSPDTTPGVRPRQHGNAIDAAKASGVRRIVYTSAIGAENATGFLADHTVTEELLRTSGVAWTALRNTFYLHFLINPGLAAAVEAGELKAADGGRPVNFASVPDLAAAAAAALTEDGLENTVHELRGTVFTLPELAEVLAEVSGRPVAYRAVPSSEFGETAFMWDMIASGFFAEPSDDLENLVGRPPVSLRDAVAAALS</sequence>
<dbReference type="PANTHER" id="PTHR47129:SF1">
    <property type="entry name" value="NMRA-LIKE DOMAIN-CONTAINING PROTEIN"/>
    <property type="match status" value="1"/>
</dbReference>
<dbReference type="EMBL" id="FRAP01000010">
    <property type="protein sequence ID" value="SHK69389.1"/>
    <property type="molecule type" value="Genomic_DNA"/>
</dbReference>
<dbReference type="OrthoDB" id="5510591at2"/>
<dbReference type="Gene3D" id="3.90.25.10">
    <property type="entry name" value="UDP-galactose 4-epimerase, domain 1"/>
    <property type="match status" value="1"/>
</dbReference>
<evidence type="ECO:0000313" key="2">
    <source>
        <dbReference type="EMBL" id="SHK69389.1"/>
    </source>
</evidence>
<dbReference type="InterPro" id="IPR052718">
    <property type="entry name" value="NmrA-type_oxidoreductase"/>
</dbReference>
<dbReference type="Pfam" id="PF13460">
    <property type="entry name" value="NAD_binding_10"/>
    <property type="match status" value="1"/>
</dbReference>
<dbReference type="Gene3D" id="3.40.50.720">
    <property type="entry name" value="NAD(P)-binding Rossmann-like Domain"/>
    <property type="match status" value="1"/>
</dbReference>
<proteinExistence type="predicted"/>
<keyword evidence="3" id="KW-1185">Reference proteome</keyword>
<evidence type="ECO:0000313" key="3">
    <source>
        <dbReference type="Proteomes" id="UP000184363"/>
    </source>
</evidence>
<dbReference type="InterPro" id="IPR016040">
    <property type="entry name" value="NAD(P)-bd_dom"/>
</dbReference>
<dbReference type="InterPro" id="IPR036291">
    <property type="entry name" value="NAD(P)-bd_dom_sf"/>
</dbReference>
<dbReference type="RefSeq" id="WP_073457616.1">
    <property type="nucleotide sequence ID" value="NZ_CALGVN010000001.1"/>
</dbReference>
<dbReference type="Proteomes" id="UP000184363">
    <property type="component" value="Unassembled WGS sequence"/>
</dbReference>
<name>A0A1M6UJP5_PSETH</name>
<protein>
    <submittedName>
        <fullName evidence="2">NAD(P)H dehydrogenase (Quinone)</fullName>
    </submittedName>
</protein>
<dbReference type="AlphaFoldDB" id="A0A1M6UJP5"/>